<comment type="similarity">
    <text evidence="1">Belongs to the short-chain dehydrogenases/reductases (SDR) family.</text>
</comment>
<keyword evidence="2" id="KW-0560">Oxidoreductase</keyword>
<evidence type="ECO:0000256" key="1">
    <source>
        <dbReference type="ARBA" id="ARBA00006484"/>
    </source>
</evidence>
<dbReference type="GO" id="GO:0050664">
    <property type="term" value="F:oxidoreductase activity, acting on NAD(P)H, oxygen as acceptor"/>
    <property type="evidence" value="ECO:0007669"/>
    <property type="project" value="TreeGrafter"/>
</dbReference>
<dbReference type="Pfam" id="PF00106">
    <property type="entry name" value="adh_short"/>
    <property type="match status" value="2"/>
</dbReference>
<dbReference type="Gene3D" id="3.40.50.720">
    <property type="entry name" value="NAD(P)-binding Rossmann-like Domain"/>
    <property type="match status" value="1"/>
</dbReference>
<dbReference type="STRING" id="2004952.A0A2C5ZG02"/>
<organism evidence="3 4">
    <name type="scientific">Ophiocordyceps camponoti-rufipedis</name>
    <dbReference type="NCBI Taxonomy" id="2004952"/>
    <lineage>
        <taxon>Eukaryota</taxon>
        <taxon>Fungi</taxon>
        <taxon>Dikarya</taxon>
        <taxon>Ascomycota</taxon>
        <taxon>Pezizomycotina</taxon>
        <taxon>Sordariomycetes</taxon>
        <taxon>Hypocreomycetidae</taxon>
        <taxon>Hypocreales</taxon>
        <taxon>Ophiocordycipitaceae</taxon>
        <taxon>Ophiocordyceps</taxon>
    </lineage>
</organism>
<dbReference type="SUPFAM" id="SSF51735">
    <property type="entry name" value="NAD(P)-binding Rossmann-fold domains"/>
    <property type="match status" value="1"/>
</dbReference>
<accession>A0A2C5ZG02</accession>
<dbReference type="Proteomes" id="UP000226431">
    <property type="component" value="Unassembled WGS sequence"/>
</dbReference>
<reference evidence="3 4" key="1">
    <citation type="submission" date="2017-06" db="EMBL/GenBank/DDBJ databases">
        <title>Ant-infecting Ophiocordyceps genomes reveal a high diversity of potential behavioral manipulation genes and a possible major role for enterotoxins.</title>
        <authorList>
            <person name="De Bekker C."/>
            <person name="Evans H.C."/>
            <person name="Brachmann A."/>
            <person name="Hughes D.P."/>
        </authorList>
    </citation>
    <scope>NUCLEOTIDE SEQUENCE [LARGE SCALE GENOMIC DNA]</scope>
    <source>
        <strain evidence="3 4">Map16</strain>
    </source>
</reference>
<evidence type="ECO:0000313" key="3">
    <source>
        <dbReference type="EMBL" id="PHH79947.1"/>
    </source>
</evidence>
<dbReference type="GO" id="GO:0016616">
    <property type="term" value="F:oxidoreductase activity, acting on the CH-OH group of donors, NAD or NADP as acceptor"/>
    <property type="evidence" value="ECO:0007669"/>
    <property type="project" value="UniProtKB-ARBA"/>
</dbReference>
<evidence type="ECO:0000256" key="2">
    <source>
        <dbReference type="ARBA" id="ARBA00023002"/>
    </source>
</evidence>
<comment type="caution">
    <text evidence="3">The sequence shown here is derived from an EMBL/GenBank/DDBJ whole genome shotgun (WGS) entry which is preliminary data.</text>
</comment>
<gene>
    <name evidence="3" type="ORF">CDD80_3399</name>
</gene>
<sequence length="272" mass="29677">MTDRKIVLITGANTGLGFEMVRALCSSDKAYEILLGGRSLEKANKAVEAAVGEFPSSKSRVSAIQVDIEDDESIQRAFDDVKGRFGRVDALVNNAGATFDQHIHKGDMTMRQAWNQSWNVNTTGSQVMTQVFVPLLLQSSDPRLLFITSGTATLTGSENRELVMNKLCPKGWPKTASGMDPRQLISSYRSAKAGLNMMMREWHRILSEDGVKVWGISPGYLATGLGGSLDLNKQQGAGDASLGGEFVREVLEGRRDGDVGKAIQREGRVQPW</sequence>
<dbReference type="InterPro" id="IPR036291">
    <property type="entry name" value="NAD(P)-bd_dom_sf"/>
</dbReference>
<evidence type="ECO:0000313" key="4">
    <source>
        <dbReference type="Proteomes" id="UP000226431"/>
    </source>
</evidence>
<dbReference type="PANTHER" id="PTHR43008">
    <property type="entry name" value="BENZIL REDUCTASE"/>
    <property type="match status" value="1"/>
</dbReference>
<dbReference type="OrthoDB" id="1933717at2759"/>
<dbReference type="EMBL" id="NJES01000030">
    <property type="protein sequence ID" value="PHH79947.1"/>
    <property type="molecule type" value="Genomic_DNA"/>
</dbReference>
<dbReference type="AlphaFoldDB" id="A0A2C5ZG02"/>
<dbReference type="FunFam" id="3.40.50.720:FF:000922">
    <property type="entry name" value="Uncharacterized protein"/>
    <property type="match status" value="1"/>
</dbReference>
<keyword evidence="4" id="KW-1185">Reference proteome</keyword>
<dbReference type="InterPro" id="IPR002347">
    <property type="entry name" value="SDR_fam"/>
</dbReference>
<dbReference type="PANTHER" id="PTHR43008:SF8">
    <property type="entry name" value="BENZIL REDUCTASE ((S)-BENZOIN FORMING) IRC24"/>
    <property type="match status" value="1"/>
</dbReference>
<proteinExistence type="inferred from homology"/>
<name>A0A2C5ZG02_9HYPO</name>
<dbReference type="PRINTS" id="PR00081">
    <property type="entry name" value="GDHRDH"/>
</dbReference>
<protein>
    <submittedName>
        <fullName evidence="3">Uncharacterized protein</fullName>
    </submittedName>
</protein>